<evidence type="ECO:0000313" key="1">
    <source>
        <dbReference type="EMBL" id="JAH22120.1"/>
    </source>
</evidence>
<organism evidence="1">
    <name type="scientific">Anguilla anguilla</name>
    <name type="common">European freshwater eel</name>
    <name type="synonym">Muraena anguilla</name>
    <dbReference type="NCBI Taxonomy" id="7936"/>
    <lineage>
        <taxon>Eukaryota</taxon>
        <taxon>Metazoa</taxon>
        <taxon>Chordata</taxon>
        <taxon>Craniata</taxon>
        <taxon>Vertebrata</taxon>
        <taxon>Euteleostomi</taxon>
        <taxon>Actinopterygii</taxon>
        <taxon>Neopterygii</taxon>
        <taxon>Teleostei</taxon>
        <taxon>Anguilliformes</taxon>
        <taxon>Anguillidae</taxon>
        <taxon>Anguilla</taxon>
    </lineage>
</organism>
<dbReference type="EMBL" id="GBXM01086457">
    <property type="protein sequence ID" value="JAH22120.1"/>
    <property type="molecule type" value="Transcribed_RNA"/>
</dbReference>
<proteinExistence type="predicted"/>
<sequence length="54" mass="6341">MTCFWTYSAICGGMGGAAYFIPYPGISQHFFFPQRSVQIYRISRHCQKRAMSWR</sequence>
<reference evidence="1" key="1">
    <citation type="submission" date="2014-11" db="EMBL/GenBank/DDBJ databases">
        <authorList>
            <person name="Amaro Gonzalez C."/>
        </authorList>
    </citation>
    <scope>NUCLEOTIDE SEQUENCE</scope>
</reference>
<accession>A0A0E9R0U1</accession>
<reference evidence="1" key="2">
    <citation type="journal article" date="2015" name="Fish Shellfish Immunol.">
        <title>Early steps in the European eel (Anguilla anguilla)-Vibrio vulnificus interaction in the gills: Role of the RtxA13 toxin.</title>
        <authorList>
            <person name="Callol A."/>
            <person name="Pajuelo D."/>
            <person name="Ebbesson L."/>
            <person name="Teles M."/>
            <person name="MacKenzie S."/>
            <person name="Amaro C."/>
        </authorList>
    </citation>
    <scope>NUCLEOTIDE SEQUENCE</scope>
</reference>
<protein>
    <submittedName>
        <fullName evidence="1">Uncharacterized protein</fullName>
    </submittedName>
</protein>
<dbReference type="AlphaFoldDB" id="A0A0E9R0U1"/>
<name>A0A0E9R0U1_ANGAN</name>